<gene>
    <name evidence="3" type="ORF">NCTC10698_01147</name>
</gene>
<dbReference type="Proteomes" id="UP000255070">
    <property type="component" value="Unassembled WGS sequence"/>
</dbReference>
<dbReference type="PANTHER" id="PTHR30273">
    <property type="entry name" value="PERIPLASMIC SIGNAL SENSOR AND SIGMA FACTOR ACTIVATOR FECR-RELATED"/>
    <property type="match status" value="1"/>
</dbReference>
<dbReference type="PROSITE" id="PS51782">
    <property type="entry name" value="LYSM"/>
    <property type="match status" value="1"/>
</dbReference>
<dbReference type="Gene3D" id="2.60.120.1440">
    <property type="match status" value="1"/>
</dbReference>
<dbReference type="Pfam" id="PF04773">
    <property type="entry name" value="FecR"/>
    <property type="match status" value="1"/>
</dbReference>
<proteinExistence type="predicted"/>
<dbReference type="InterPro" id="IPR013783">
    <property type="entry name" value="Ig-like_fold"/>
</dbReference>
<feature type="region of interest" description="Disordered" evidence="1">
    <location>
        <begin position="592"/>
        <end position="611"/>
    </location>
</feature>
<name>A0A8B4S1A3_COMTE</name>
<dbReference type="InterPro" id="IPR012373">
    <property type="entry name" value="Ferrdict_sens_TM"/>
</dbReference>
<dbReference type="GO" id="GO:0016989">
    <property type="term" value="F:sigma factor antagonist activity"/>
    <property type="evidence" value="ECO:0007669"/>
    <property type="project" value="TreeGrafter"/>
</dbReference>
<protein>
    <submittedName>
        <fullName evidence="3">FecR protein</fullName>
    </submittedName>
</protein>
<dbReference type="InterPro" id="IPR036779">
    <property type="entry name" value="LysM_dom_sf"/>
</dbReference>
<evidence type="ECO:0000313" key="3">
    <source>
        <dbReference type="EMBL" id="SUY75485.1"/>
    </source>
</evidence>
<accession>A0A8B4S1A3</accession>
<dbReference type="PANTHER" id="PTHR30273:SF2">
    <property type="entry name" value="PROTEIN FECR"/>
    <property type="match status" value="1"/>
</dbReference>
<dbReference type="Gene3D" id="2.60.40.10">
    <property type="entry name" value="Immunoglobulins"/>
    <property type="match status" value="2"/>
</dbReference>
<sequence length="611" mass="65489">MVTAWMPPKLRSPQPQLPEFCSPHNPPLKMPDLRQNLFSVHSPMPILGAGMLWVAFGGMTATGLAHAQITPRGNDVIAHHVVTGDTLETLAARYLGDHMRWTALQSHNKVEDPLRLRPGSVLEIPTRLLRAAMASVVFVQGDVQSTRSVSHLADSVNAPPQPVQKGQLLQEGDSLQVPANAFVSVRLADGSLVRVQSESDVELRQMRRKGRAGTLQSVIDLREGAIEAKVSRQTNGERRFEVRTPAASTSVRGTQFLVMSDDEGRTAAAVDEGSVAVQTGQPSALLRPGQGLSVSANGQIGRPTAMLEAPDIAAWPSLVEDASWVSLPLPAMAGAVRYQVLLAQDRELTQIVRGGMFTRSPARLTGVEDGSYIAAIRAIDANGIPGKRSLQALRIKAHPVPPLYESPAPEATIGQGQQGLQCTQVAEASAYRIQVAAADGSFAQPLIDANDLKDCALPAEALARLPVGEYLWRVGSIRTLGNGQPDAGPFAPPQKMKLALAPKSPELQIGGAPGEGSSHIHWAGEEGQRYRIVVASDAGFTAPLIDIWVTQPQWSTQDLPPGTYYLQMQVEDANGLRSNLSAARQFQTGNWVTSSEGQTMTSGDGSRLMRQ</sequence>
<dbReference type="InterPro" id="IPR006860">
    <property type="entry name" value="FecR"/>
</dbReference>
<dbReference type="SUPFAM" id="SSF54106">
    <property type="entry name" value="LysM domain"/>
    <property type="match status" value="1"/>
</dbReference>
<evidence type="ECO:0000313" key="4">
    <source>
        <dbReference type="Proteomes" id="UP000255070"/>
    </source>
</evidence>
<dbReference type="Gene3D" id="3.10.350.10">
    <property type="entry name" value="LysM domain"/>
    <property type="match status" value="1"/>
</dbReference>
<dbReference type="InterPro" id="IPR018392">
    <property type="entry name" value="LysM"/>
</dbReference>
<organism evidence="3 4">
    <name type="scientific">Comamonas testosteroni</name>
    <name type="common">Pseudomonas testosteroni</name>
    <dbReference type="NCBI Taxonomy" id="285"/>
    <lineage>
        <taxon>Bacteria</taxon>
        <taxon>Pseudomonadati</taxon>
        <taxon>Pseudomonadota</taxon>
        <taxon>Betaproteobacteria</taxon>
        <taxon>Burkholderiales</taxon>
        <taxon>Comamonadaceae</taxon>
        <taxon>Comamonas</taxon>
    </lineage>
</organism>
<evidence type="ECO:0000256" key="1">
    <source>
        <dbReference type="SAM" id="MobiDB-lite"/>
    </source>
</evidence>
<reference evidence="3 4" key="1">
    <citation type="submission" date="2018-06" db="EMBL/GenBank/DDBJ databases">
        <authorList>
            <consortium name="Pathogen Informatics"/>
            <person name="Doyle S."/>
        </authorList>
    </citation>
    <scope>NUCLEOTIDE SEQUENCE [LARGE SCALE GENOMIC DNA]</scope>
    <source>
        <strain evidence="3 4">NCTC10698</strain>
    </source>
</reference>
<dbReference type="AlphaFoldDB" id="A0A8B4S1A3"/>
<evidence type="ECO:0000259" key="2">
    <source>
        <dbReference type="PROSITE" id="PS51782"/>
    </source>
</evidence>
<feature type="domain" description="LysM" evidence="2">
    <location>
        <begin position="77"/>
        <end position="124"/>
    </location>
</feature>
<dbReference type="InterPro" id="IPR016930">
    <property type="entry name" value="UCP029644"/>
</dbReference>
<keyword evidence="4" id="KW-1185">Reference proteome</keyword>
<dbReference type="EMBL" id="UFXL01000001">
    <property type="protein sequence ID" value="SUY75485.1"/>
    <property type="molecule type" value="Genomic_DNA"/>
</dbReference>
<dbReference type="Pfam" id="PF01476">
    <property type="entry name" value="LysM"/>
    <property type="match status" value="1"/>
</dbReference>
<comment type="caution">
    <text evidence="3">The sequence shown here is derived from an EMBL/GenBank/DDBJ whole genome shotgun (WGS) entry which is preliminary data.</text>
</comment>
<feature type="compositionally biased region" description="Polar residues" evidence="1">
    <location>
        <begin position="592"/>
        <end position="604"/>
    </location>
</feature>
<dbReference type="PIRSF" id="PIRSF029644">
    <property type="entry name" value="UCP029644"/>
    <property type="match status" value="1"/>
</dbReference>